<dbReference type="GO" id="GO:0008652">
    <property type="term" value="P:amino acid biosynthetic process"/>
    <property type="evidence" value="ECO:0007669"/>
    <property type="project" value="UniProtKB-ARBA"/>
</dbReference>
<dbReference type="InterPro" id="IPR018300">
    <property type="entry name" value="Aminotrans_IV_CS"/>
</dbReference>
<dbReference type="InterPro" id="IPR005784">
    <property type="entry name" value="D_amino_transT"/>
</dbReference>
<dbReference type="GO" id="GO:0046394">
    <property type="term" value="P:carboxylic acid biosynthetic process"/>
    <property type="evidence" value="ECO:0007669"/>
    <property type="project" value="UniProtKB-ARBA"/>
</dbReference>
<evidence type="ECO:0000256" key="7">
    <source>
        <dbReference type="ARBA" id="ARBA00022679"/>
    </source>
</evidence>
<evidence type="ECO:0000256" key="2">
    <source>
        <dbReference type="ARBA" id="ARBA00009320"/>
    </source>
</evidence>
<keyword evidence="15" id="KW-1185">Reference proteome</keyword>
<evidence type="ECO:0000256" key="11">
    <source>
        <dbReference type="RuleBase" id="RU004106"/>
    </source>
</evidence>
<keyword evidence="6 14" id="KW-0032">Aminotransferase</keyword>
<dbReference type="EC" id="2.6.1.21" evidence="4 13"/>
<evidence type="ECO:0000256" key="12">
    <source>
        <dbReference type="RuleBase" id="RU004516"/>
    </source>
</evidence>
<dbReference type="GO" id="GO:0046416">
    <property type="term" value="P:D-amino acid metabolic process"/>
    <property type="evidence" value="ECO:0007669"/>
    <property type="project" value="InterPro"/>
</dbReference>
<evidence type="ECO:0000256" key="8">
    <source>
        <dbReference type="ARBA" id="ARBA00022898"/>
    </source>
</evidence>
<proteinExistence type="inferred from homology"/>
<dbReference type="PROSITE" id="PS00770">
    <property type="entry name" value="AA_TRANSFER_CLASS_4"/>
    <property type="match status" value="1"/>
</dbReference>
<dbReference type="SUPFAM" id="SSF56752">
    <property type="entry name" value="D-aminoacid aminotransferase-like PLP-dependent enzymes"/>
    <property type="match status" value="1"/>
</dbReference>
<evidence type="ECO:0000256" key="5">
    <source>
        <dbReference type="ARBA" id="ARBA00021779"/>
    </source>
</evidence>
<evidence type="ECO:0000313" key="15">
    <source>
        <dbReference type="Proteomes" id="UP000242084"/>
    </source>
</evidence>
<comment type="subunit">
    <text evidence="3">Homodimer.</text>
</comment>
<dbReference type="Proteomes" id="UP000242084">
    <property type="component" value="Chromosome 1"/>
</dbReference>
<dbReference type="KEGG" id="sste:SAMEA4384403_0987"/>
<name>A0A239YYH5_9STAP</name>
<dbReference type="GO" id="GO:0005829">
    <property type="term" value="C:cytosol"/>
    <property type="evidence" value="ECO:0007669"/>
    <property type="project" value="TreeGrafter"/>
</dbReference>
<dbReference type="AlphaFoldDB" id="A0A239YYH5"/>
<evidence type="ECO:0000256" key="13">
    <source>
        <dbReference type="RuleBase" id="RU004520"/>
    </source>
</evidence>
<evidence type="ECO:0000256" key="1">
    <source>
        <dbReference type="ARBA" id="ARBA00001933"/>
    </source>
</evidence>
<reference evidence="14 15" key="1">
    <citation type="submission" date="2017-06" db="EMBL/GenBank/DDBJ databases">
        <authorList>
            <consortium name="Pathogen Informatics"/>
        </authorList>
    </citation>
    <scope>NUCLEOTIDE SEQUENCE [LARGE SCALE GENOMIC DNA]</scope>
    <source>
        <strain evidence="14 15">NCTC13839</strain>
    </source>
</reference>
<evidence type="ECO:0000256" key="3">
    <source>
        <dbReference type="ARBA" id="ARBA00011738"/>
    </source>
</evidence>
<dbReference type="FunFam" id="3.30.470.10:FF:000009">
    <property type="entry name" value="D-alanine aminotransferase"/>
    <property type="match status" value="1"/>
</dbReference>
<comment type="similarity">
    <text evidence="2 11">Belongs to the class-IV pyridoxal-phosphate-dependent aminotransferase family.</text>
</comment>
<organism evidence="14 15">
    <name type="scientific">Mammaliicoccus stepanovicii</name>
    <dbReference type="NCBI Taxonomy" id="643214"/>
    <lineage>
        <taxon>Bacteria</taxon>
        <taxon>Bacillati</taxon>
        <taxon>Bacillota</taxon>
        <taxon>Bacilli</taxon>
        <taxon>Bacillales</taxon>
        <taxon>Staphylococcaceae</taxon>
        <taxon>Mammaliicoccus</taxon>
    </lineage>
</organism>
<dbReference type="PANTHER" id="PTHR42743">
    <property type="entry name" value="AMINO-ACID AMINOTRANSFERASE"/>
    <property type="match status" value="1"/>
</dbReference>
<evidence type="ECO:0000256" key="4">
    <source>
        <dbReference type="ARBA" id="ARBA00012874"/>
    </source>
</evidence>
<evidence type="ECO:0000256" key="6">
    <source>
        <dbReference type="ARBA" id="ARBA00022576"/>
    </source>
</evidence>
<dbReference type="GO" id="GO:0030170">
    <property type="term" value="F:pyridoxal phosphate binding"/>
    <property type="evidence" value="ECO:0007669"/>
    <property type="project" value="InterPro"/>
</dbReference>
<comment type="cofactor">
    <cofactor evidence="1 12">
        <name>pyridoxal 5'-phosphate</name>
        <dbReference type="ChEBI" id="CHEBI:597326"/>
    </cofactor>
</comment>
<dbReference type="EMBL" id="LT906462">
    <property type="protein sequence ID" value="SNV63975.1"/>
    <property type="molecule type" value="Genomic_DNA"/>
</dbReference>
<dbReference type="OrthoDB" id="9805628at2"/>
<evidence type="ECO:0000256" key="10">
    <source>
        <dbReference type="ARBA" id="ARBA00047911"/>
    </source>
</evidence>
<dbReference type="Pfam" id="PF01063">
    <property type="entry name" value="Aminotran_4"/>
    <property type="match status" value="1"/>
</dbReference>
<accession>A0A239YYH5</accession>
<dbReference type="GO" id="GO:0047810">
    <property type="term" value="F:D-alanine-2-oxoglutarate aminotransferase activity"/>
    <property type="evidence" value="ECO:0007669"/>
    <property type="project" value="UniProtKB-EC"/>
</dbReference>
<dbReference type="InterPro" id="IPR001544">
    <property type="entry name" value="Aminotrans_IV"/>
</dbReference>
<evidence type="ECO:0000256" key="9">
    <source>
        <dbReference type="ARBA" id="ARBA00025411"/>
    </source>
</evidence>
<dbReference type="RefSeq" id="WP_095087359.1">
    <property type="nucleotide sequence ID" value="NZ_BMDM01000002.1"/>
</dbReference>
<sequence>MTYIFINNKFVDETEGNVSYSDRGYNFGDGIYEYLRVYDGKLYTAKEHYERLFRSAKEIGLNLSEYTVEGLIDITKELVNKNDVQNGGVYIQVTRGVAPRNHPFPSEDTKPVFTAFSKSYDRPYDELENGVKAITVDDIRWLRCDIKSLNLLGNVLAKEKATQCDAQEAIQHRDGIVTEGSSSNVYAIKEGKIYTHPANHLILNGITRRVIHKIANDIDVPFIEEAFTVDFLKDADEVIISSTSIEVMPVIQIDDKIINDGKVGEITKKLQKLFDKSIESNI</sequence>
<dbReference type="CDD" id="cd01558">
    <property type="entry name" value="D-AAT_like"/>
    <property type="match status" value="1"/>
</dbReference>
<protein>
    <recommendedName>
        <fullName evidence="5 13">D-alanine aminotransferase</fullName>
        <ecNumber evidence="4 13">2.6.1.21</ecNumber>
    </recommendedName>
</protein>
<dbReference type="InterPro" id="IPR043131">
    <property type="entry name" value="BCAT-like_N"/>
</dbReference>
<evidence type="ECO:0000313" key="14">
    <source>
        <dbReference type="EMBL" id="SNV63975.1"/>
    </source>
</evidence>
<dbReference type="FunFam" id="3.20.10.10:FF:000002">
    <property type="entry name" value="D-alanine aminotransferase"/>
    <property type="match status" value="1"/>
</dbReference>
<dbReference type="NCBIfam" id="TIGR01121">
    <property type="entry name" value="D_amino_aminoT"/>
    <property type="match status" value="1"/>
</dbReference>
<dbReference type="Gene3D" id="3.20.10.10">
    <property type="entry name" value="D-amino Acid Aminotransferase, subunit A, domain 2"/>
    <property type="match status" value="1"/>
</dbReference>
<keyword evidence="7 14" id="KW-0808">Transferase</keyword>
<keyword evidence="8 12" id="KW-0663">Pyridoxal phosphate</keyword>
<dbReference type="InterPro" id="IPR050571">
    <property type="entry name" value="Class-IV_PLP-Dep_Aminotrnsfr"/>
</dbReference>
<comment type="function">
    <text evidence="9">Acts on the D-isomers of alanine, leucine, aspartate, glutamate, aminobutyrate, norvaline and asparagine. The enzyme transfers an amino group from a substrate D-amino acid to the pyridoxal phosphate cofactor to form pyridoxamine and an alpha-keto acid in the first half-reaction. The second half-reaction is the reverse of the first, transferring the amino group from the pyridoxamine to a second alpha-keto acid to form the product D-amino acid via a ping-pong mechanism. This is an important process in the formation of D-alanine and D-glutamate, which are essential bacterial cell wall components.</text>
</comment>
<comment type="catalytic activity">
    <reaction evidence="10 13">
        <text>D-alanine + 2-oxoglutarate = D-glutamate + pyruvate</text>
        <dbReference type="Rhea" id="RHEA:15869"/>
        <dbReference type="ChEBI" id="CHEBI:15361"/>
        <dbReference type="ChEBI" id="CHEBI:16810"/>
        <dbReference type="ChEBI" id="CHEBI:29986"/>
        <dbReference type="ChEBI" id="CHEBI:57416"/>
        <dbReference type="EC" id="2.6.1.21"/>
    </reaction>
</comment>
<dbReference type="PANTHER" id="PTHR42743:SF10">
    <property type="entry name" value="D-ALANINE AMINOTRANSFERASE"/>
    <property type="match status" value="1"/>
</dbReference>
<dbReference type="Gene3D" id="3.30.470.10">
    <property type="match status" value="1"/>
</dbReference>
<dbReference type="InterPro" id="IPR036038">
    <property type="entry name" value="Aminotransferase-like"/>
</dbReference>
<dbReference type="InterPro" id="IPR043132">
    <property type="entry name" value="BCAT-like_C"/>
</dbReference>
<gene>
    <name evidence="14" type="primary">dat</name>
    <name evidence="14" type="ORF">SAMEA4384403_00987</name>
</gene>